<name>A0A087U9E8_STEMI</name>
<dbReference type="EMBL" id="KK118845">
    <property type="protein sequence ID" value="KFM73987.1"/>
    <property type="molecule type" value="Genomic_DNA"/>
</dbReference>
<evidence type="ECO:0000313" key="6">
    <source>
        <dbReference type="EMBL" id="KFM73987.1"/>
    </source>
</evidence>
<feature type="compositionally biased region" description="Polar residues" evidence="3">
    <location>
        <begin position="193"/>
        <end position="202"/>
    </location>
</feature>
<organism evidence="6 7">
    <name type="scientific">Stegodyphus mimosarum</name>
    <name type="common">African social velvet spider</name>
    <dbReference type="NCBI Taxonomy" id="407821"/>
    <lineage>
        <taxon>Eukaryota</taxon>
        <taxon>Metazoa</taxon>
        <taxon>Ecdysozoa</taxon>
        <taxon>Arthropoda</taxon>
        <taxon>Chelicerata</taxon>
        <taxon>Arachnida</taxon>
        <taxon>Araneae</taxon>
        <taxon>Araneomorphae</taxon>
        <taxon>Entelegynae</taxon>
        <taxon>Eresoidea</taxon>
        <taxon>Eresidae</taxon>
        <taxon>Stegodyphus</taxon>
    </lineage>
</organism>
<feature type="compositionally biased region" description="Polar residues" evidence="3">
    <location>
        <begin position="19"/>
        <end position="32"/>
    </location>
</feature>
<dbReference type="Pfam" id="PF00595">
    <property type="entry name" value="PDZ"/>
    <property type="match status" value="1"/>
</dbReference>
<dbReference type="SUPFAM" id="SSF50156">
    <property type="entry name" value="PDZ domain-like"/>
    <property type="match status" value="1"/>
</dbReference>
<keyword evidence="1" id="KW-0770">Synapse</keyword>
<dbReference type="PANTHER" id="PTHR12157:SF25">
    <property type="entry name" value="REGULATING SYNAPTIC MEMBRANE EXOCYTOSIS PROTEIN 3"/>
    <property type="match status" value="1"/>
</dbReference>
<evidence type="ECO:0000256" key="1">
    <source>
        <dbReference type="ARBA" id="ARBA00023018"/>
    </source>
</evidence>
<feature type="compositionally biased region" description="Basic and acidic residues" evidence="3">
    <location>
        <begin position="532"/>
        <end position="541"/>
    </location>
</feature>
<dbReference type="InterPro" id="IPR035892">
    <property type="entry name" value="C2_domain_sf"/>
</dbReference>
<dbReference type="Proteomes" id="UP000054359">
    <property type="component" value="Unassembled WGS sequence"/>
</dbReference>
<comment type="subcellular location">
    <subcellularLocation>
        <location evidence="2">Synapse</location>
    </subcellularLocation>
</comment>
<accession>A0A087U9E8</accession>
<dbReference type="InterPro" id="IPR039032">
    <property type="entry name" value="Rim-like"/>
</dbReference>
<evidence type="ECO:0000259" key="5">
    <source>
        <dbReference type="PROSITE" id="PS50106"/>
    </source>
</evidence>
<feature type="compositionally biased region" description="Polar residues" evidence="3">
    <location>
        <begin position="94"/>
        <end position="106"/>
    </location>
</feature>
<dbReference type="Gene3D" id="2.30.42.10">
    <property type="match status" value="1"/>
</dbReference>
<dbReference type="GO" id="GO:0031267">
    <property type="term" value="F:small GTPase binding"/>
    <property type="evidence" value="ECO:0007669"/>
    <property type="project" value="InterPro"/>
</dbReference>
<dbReference type="Gene3D" id="2.60.40.150">
    <property type="entry name" value="C2 domain"/>
    <property type="match status" value="1"/>
</dbReference>
<dbReference type="GO" id="GO:0048791">
    <property type="term" value="P:calcium ion-regulated exocytosis of neurotransmitter"/>
    <property type="evidence" value="ECO:0007669"/>
    <property type="project" value="TreeGrafter"/>
</dbReference>
<feature type="region of interest" description="Disordered" evidence="3">
    <location>
        <begin position="19"/>
        <end position="214"/>
    </location>
</feature>
<feature type="region of interest" description="Disordered" evidence="3">
    <location>
        <begin position="512"/>
        <end position="541"/>
    </location>
</feature>
<dbReference type="InterPro" id="IPR001478">
    <property type="entry name" value="PDZ"/>
</dbReference>
<dbReference type="InterPro" id="IPR000008">
    <property type="entry name" value="C2_dom"/>
</dbReference>
<keyword evidence="7" id="KW-1185">Reference proteome</keyword>
<dbReference type="GO" id="GO:0044325">
    <property type="term" value="F:transmembrane transporter binding"/>
    <property type="evidence" value="ECO:0007669"/>
    <property type="project" value="TreeGrafter"/>
</dbReference>
<feature type="compositionally biased region" description="Basic and acidic residues" evidence="3">
    <location>
        <begin position="167"/>
        <end position="192"/>
    </location>
</feature>
<dbReference type="InterPro" id="IPR036034">
    <property type="entry name" value="PDZ_sf"/>
</dbReference>
<dbReference type="PROSITE" id="PS50004">
    <property type="entry name" value="C2"/>
    <property type="match status" value="1"/>
</dbReference>
<protein>
    <submittedName>
        <fullName evidence="6">Regulating synaptic membrane exocytosis protein 2</fullName>
    </submittedName>
</protein>
<dbReference type="Pfam" id="PF00168">
    <property type="entry name" value="C2"/>
    <property type="match status" value="1"/>
</dbReference>
<dbReference type="PROSITE" id="PS50106">
    <property type="entry name" value="PDZ"/>
    <property type="match status" value="1"/>
</dbReference>
<dbReference type="OrthoDB" id="420032at2759"/>
<dbReference type="GO" id="GO:2000300">
    <property type="term" value="P:regulation of synaptic vesicle exocytosis"/>
    <property type="evidence" value="ECO:0007669"/>
    <property type="project" value="TreeGrafter"/>
</dbReference>
<sequence>MRGGNDFPDPGMSRKFLSQVNITAPSPSSSIWQEDRMLHTASPRPDGRSSISRREEFRPPPSEQQLRPTVRSADEWSWSPSNHRRRSLVETVIRNDSLSSEQSENPPSAPRPLPRRGNGGSSYHRRSGSSESEDEARSTPSSCADSESDRGHGQRRHRCHRNGLPTEPRRPHADPRRHPRWDSGDGNTKDSGIDTSSSATLNEDTHRQQQKHSVNWKLSKDGSHWLGHLVLHKDLLPDGRTRQNLGMKVVGGQELDRTRTFGAIVQNIREGSLADRVGHIRPGDEVLEWNGTPLRGKSKETVASIIALSKNDSQVQLVLTRRFGDPPPPLDPSELRRLPPPHLEVHPEALQRDPRYLRYSDRRTSHVPARSPDRSSIGGRIQVGLWYDQQNYQLIVTVVCAKDLPPRPDMSRRNPYIKIVLLPDKSEKNKRRSKTIAETNDPQFNQRFFFHHLRQTELRRSALQISAWDYDRRNAFSDFLGEVVISLGAVSLNDIPQWYTLSMHRDEAKACPEITPISPTGSRMSDEELSDYDEKFSAHTG</sequence>
<dbReference type="SMART" id="SM00228">
    <property type="entry name" value="PDZ"/>
    <property type="match status" value="1"/>
</dbReference>
<feature type="non-terminal residue" evidence="6">
    <location>
        <position position="541"/>
    </location>
</feature>
<dbReference type="GO" id="GO:0042734">
    <property type="term" value="C:presynaptic membrane"/>
    <property type="evidence" value="ECO:0007669"/>
    <property type="project" value="TreeGrafter"/>
</dbReference>
<proteinExistence type="predicted"/>
<dbReference type="PANTHER" id="PTHR12157">
    <property type="entry name" value="REGULATING SYNAPTIC MEMBRANE EXOCYTOSIS PROTEIN"/>
    <property type="match status" value="1"/>
</dbReference>
<dbReference type="AlphaFoldDB" id="A0A087U9E8"/>
<dbReference type="GO" id="GO:0048788">
    <property type="term" value="C:cytoskeleton of presynaptic active zone"/>
    <property type="evidence" value="ECO:0007669"/>
    <property type="project" value="TreeGrafter"/>
</dbReference>
<evidence type="ECO:0000313" key="7">
    <source>
        <dbReference type="Proteomes" id="UP000054359"/>
    </source>
</evidence>
<feature type="domain" description="C2" evidence="4">
    <location>
        <begin position="377"/>
        <end position="499"/>
    </location>
</feature>
<dbReference type="GO" id="GO:0042391">
    <property type="term" value="P:regulation of membrane potential"/>
    <property type="evidence" value="ECO:0007669"/>
    <property type="project" value="TreeGrafter"/>
</dbReference>
<dbReference type="GO" id="GO:0048167">
    <property type="term" value="P:regulation of synaptic plasticity"/>
    <property type="evidence" value="ECO:0007669"/>
    <property type="project" value="TreeGrafter"/>
</dbReference>
<evidence type="ECO:0000256" key="2">
    <source>
        <dbReference type="ARBA" id="ARBA00034103"/>
    </source>
</evidence>
<dbReference type="GO" id="GO:0050806">
    <property type="term" value="P:positive regulation of synaptic transmission"/>
    <property type="evidence" value="ECO:0007669"/>
    <property type="project" value="TreeGrafter"/>
</dbReference>
<evidence type="ECO:0000259" key="4">
    <source>
        <dbReference type="PROSITE" id="PS50004"/>
    </source>
</evidence>
<feature type="domain" description="PDZ" evidence="5">
    <location>
        <begin position="228"/>
        <end position="321"/>
    </location>
</feature>
<dbReference type="SMART" id="SM00239">
    <property type="entry name" value="C2"/>
    <property type="match status" value="1"/>
</dbReference>
<evidence type="ECO:0000256" key="3">
    <source>
        <dbReference type="SAM" id="MobiDB-lite"/>
    </source>
</evidence>
<dbReference type="STRING" id="407821.A0A087U9E8"/>
<gene>
    <name evidence="6" type="ORF">X975_07968</name>
</gene>
<reference evidence="6 7" key="1">
    <citation type="submission" date="2013-11" db="EMBL/GenBank/DDBJ databases">
        <title>Genome sequencing of Stegodyphus mimosarum.</title>
        <authorList>
            <person name="Bechsgaard J."/>
        </authorList>
    </citation>
    <scope>NUCLEOTIDE SEQUENCE [LARGE SCALE GENOMIC DNA]</scope>
</reference>
<dbReference type="SUPFAM" id="SSF49562">
    <property type="entry name" value="C2 domain (Calcium/lipid-binding domain, CaLB)"/>
    <property type="match status" value="1"/>
</dbReference>